<evidence type="ECO:0000313" key="3">
    <source>
        <dbReference type="Proteomes" id="UP000001631"/>
    </source>
</evidence>
<dbReference type="AlphaFoldDB" id="C0NW14"/>
<dbReference type="InParanoid" id="C0NW14"/>
<dbReference type="Proteomes" id="UP000001631">
    <property type="component" value="Unassembled WGS sequence"/>
</dbReference>
<sequence>MTEEELILDQRVRHKRLFRSSRESYSDDDSDTNRTPVASVQQEEEVLYEIDPRALGKLPERLQNNYRQLFQERVERLAQKNPNFKYRQYDYMDYWPEEAFSPEEEEQPRYMKRKYPKKHKVLQELEITHVSRLKATGQKGQLHVMNPDLSSVEDRTSQCLEDHKDSTEYSGEKEIRNNQSEGTIDEVLATLVNRTISENGSLASLMEEGLWHVNAPRKVDSRFQARRELENPTLSYQSCGNNDDSYHDFRNRRDFEPRSCHVKRTGSI</sequence>
<organism evidence="2 3">
    <name type="scientific">Ajellomyces capsulatus (strain G186AR / H82 / ATCC MYA-2454 / RMSCC 2432)</name>
    <name type="common">Darling's disease fungus</name>
    <name type="synonym">Histoplasma capsulatum</name>
    <dbReference type="NCBI Taxonomy" id="447093"/>
    <lineage>
        <taxon>Eukaryota</taxon>
        <taxon>Fungi</taxon>
        <taxon>Dikarya</taxon>
        <taxon>Ascomycota</taxon>
        <taxon>Pezizomycotina</taxon>
        <taxon>Eurotiomycetes</taxon>
        <taxon>Eurotiomycetidae</taxon>
        <taxon>Onygenales</taxon>
        <taxon>Ajellomycetaceae</taxon>
        <taxon>Histoplasma</taxon>
    </lineage>
</organism>
<evidence type="ECO:0000256" key="1">
    <source>
        <dbReference type="SAM" id="MobiDB-lite"/>
    </source>
</evidence>
<dbReference type="GeneID" id="69040360"/>
<dbReference type="EMBL" id="GG663374">
    <property type="protein sequence ID" value="EEH04119.1"/>
    <property type="molecule type" value="Genomic_DNA"/>
</dbReference>
<dbReference type="HOGENOM" id="CLU_1049590_0_0_1"/>
<name>C0NW14_AJECG</name>
<gene>
    <name evidence="2" type="ORF">HCBG_07344</name>
</gene>
<accession>C0NW14</accession>
<keyword evidence="3" id="KW-1185">Reference proteome</keyword>
<proteinExistence type="predicted"/>
<protein>
    <submittedName>
        <fullName evidence="2">Uncharacterized protein</fullName>
    </submittedName>
</protein>
<dbReference type="RefSeq" id="XP_045284600.1">
    <property type="nucleotide sequence ID" value="XM_045434393.1"/>
</dbReference>
<reference evidence="2" key="1">
    <citation type="submission" date="2009-02" db="EMBL/GenBank/DDBJ databases">
        <title>The Genome Sequence of Ajellomyces capsulatus strain G186AR.</title>
        <authorList>
            <consortium name="The Broad Institute Genome Sequencing Platform"/>
            <person name="Champion M."/>
            <person name="Cuomo C."/>
            <person name="Ma L.-J."/>
            <person name="Henn M.R."/>
            <person name="Sil A."/>
            <person name="Goldman B."/>
            <person name="Young S.K."/>
            <person name="Kodira C.D."/>
            <person name="Zeng Q."/>
            <person name="Koehrsen M."/>
            <person name="Alvarado L."/>
            <person name="Berlin A."/>
            <person name="Borenstein D."/>
            <person name="Chen Z."/>
            <person name="Engels R."/>
            <person name="Freedman E."/>
            <person name="Gellesch M."/>
            <person name="Goldberg J."/>
            <person name="Griggs A."/>
            <person name="Gujja S."/>
            <person name="Heiman D."/>
            <person name="Hepburn T."/>
            <person name="Howarth C."/>
            <person name="Jen D."/>
            <person name="Larson L."/>
            <person name="Lewis B."/>
            <person name="Mehta T."/>
            <person name="Park D."/>
            <person name="Pearson M."/>
            <person name="Roberts A."/>
            <person name="Saif S."/>
            <person name="Shea T."/>
            <person name="Shenoy N."/>
            <person name="Sisk P."/>
            <person name="Stolte C."/>
            <person name="Sykes S."/>
            <person name="Walk T."/>
            <person name="White J."/>
            <person name="Yandava C."/>
            <person name="Klein B."/>
            <person name="McEwen J.G."/>
            <person name="Puccia R."/>
            <person name="Goldman G.H."/>
            <person name="Felipe M.S."/>
            <person name="Nino-Vega G."/>
            <person name="San-Blas G."/>
            <person name="Taylor J."/>
            <person name="Mendoza L."/>
            <person name="Galagan J."/>
            <person name="Nusbaum C."/>
            <person name="Birren B."/>
        </authorList>
    </citation>
    <scope>NUCLEOTIDE SEQUENCE</scope>
    <source>
        <strain evidence="2">G186AR</strain>
    </source>
</reference>
<feature type="region of interest" description="Disordered" evidence="1">
    <location>
        <begin position="19"/>
        <end position="42"/>
    </location>
</feature>
<evidence type="ECO:0000313" key="2">
    <source>
        <dbReference type="EMBL" id="EEH04119.1"/>
    </source>
</evidence>